<dbReference type="Pfam" id="PF01062">
    <property type="entry name" value="Bestrophin"/>
    <property type="match status" value="1"/>
</dbReference>
<accession>A0A226E794</accession>
<feature type="transmembrane region" description="Helical" evidence="7">
    <location>
        <begin position="277"/>
        <end position="294"/>
    </location>
</feature>
<dbReference type="GO" id="GO:0005254">
    <property type="term" value="F:chloride channel activity"/>
    <property type="evidence" value="ECO:0007669"/>
    <property type="project" value="InterPro"/>
</dbReference>
<feature type="compositionally biased region" description="Basic residues" evidence="6">
    <location>
        <begin position="1071"/>
        <end position="1081"/>
    </location>
</feature>
<evidence type="ECO:0000313" key="8">
    <source>
        <dbReference type="EMBL" id="OXA52466.1"/>
    </source>
</evidence>
<dbReference type="OMA" id="IICLQRI"/>
<dbReference type="InterPro" id="IPR021134">
    <property type="entry name" value="Bestrophin-like"/>
</dbReference>
<feature type="compositionally biased region" description="Pro residues" evidence="6">
    <location>
        <begin position="690"/>
        <end position="705"/>
    </location>
</feature>
<evidence type="ECO:0000256" key="2">
    <source>
        <dbReference type="ARBA" id="ARBA00022692"/>
    </source>
</evidence>
<comment type="subcellular location">
    <subcellularLocation>
        <location evidence="1">Membrane</location>
    </subcellularLocation>
</comment>
<evidence type="ECO:0000256" key="3">
    <source>
        <dbReference type="ARBA" id="ARBA00022989"/>
    </source>
</evidence>
<evidence type="ECO:0000256" key="7">
    <source>
        <dbReference type="SAM" id="Phobius"/>
    </source>
</evidence>
<feature type="compositionally biased region" description="Basic and acidic residues" evidence="6">
    <location>
        <begin position="820"/>
        <end position="830"/>
    </location>
</feature>
<feature type="compositionally biased region" description="Polar residues" evidence="6">
    <location>
        <begin position="1045"/>
        <end position="1070"/>
    </location>
</feature>
<name>A0A226E794_FOLCA</name>
<feature type="compositionally biased region" description="Low complexity" evidence="6">
    <location>
        <begin position="428"/>
        <end position="437"/>
    </location>
</feature>
<proteinExistence type="inferred from homology"/>
<keyword evidence="4 7" id="KW-0472">Membrane</keyword>
<feature type="transmembrane region" description="Helical" evidence="7">
    <location>
        <begin position="37"/>
        <end position="55"/>
    </location>
</feature>
<dbReference type="EMBL" id="LNIX01000006">
    <property type="protein sequence ID" value="OXA52466.1"/>
    <property type="molecule type" value="Genomic_DNA"/>
</dbReference>
<dbReference type="Proteomes" id="UP000198287">
    <property type="component" value="Unassembled WGS sequence"/>
</dbReference>
<comment type="similarity">
    <text evidence="5">Belongs to the anion channel-forming bestrophin (TC 1.A.46) family. Calcium-sensitive chloride channel subfamily.</text>
</comment>
<dbReference type="GO" id="GO:0016020">
    <property type="term" value="C:membrane"/>
    <property type="evidence" value="ECO:0007669"/>
    <property type="project" value="UniProtKB-SubCell"/>
</dbReference>
<gene>
    <name evidence="8" type="ORF">Fcan01_12021</name>
</gene>
<feature type="region of interest" description="Disordered" evidence="6">
    <location>
        <begin position="783"/>
        <end position="1113"/>
    </location>
</feature>
<feature type="compositionally biased region" description="Low complexity" evidence="6">
    <location>
        <begin position="962"/>
        <end position="1025"/>
    </location>
</feature>
<feature type="compositionally biased region" description="Low complexity" evidence="6">
    <location>
        <begin position="664"/>
        <end position="675"/>
    </location>
</feature>
<evidence type="ECO:0000313" key="9">
    <source>
        <dbReference type="Proteomes" id="UP000198287"/>
    </source>
</evidence>
<comment type="caution">
    <text evidence="8">The sequence shown here is derived from an EMBL/GenBank/DDBJ whole genome shotgun (WGS) entry which is preliminary data.</text>
</comment>
<dbReference type="OrthoDB" id="201595at2759"/>
<feature type="transmembrane region" description="Helical" evidence="7">
    <location>
        <begin position="229"/>
        <end position="257"/>
    </location>
</feature>
<dbReference type="PANTHER" id="PTHR10736:SF11">
    <property type="entry name" value="BESTROPHIN 2"/>
    <property type="match status" value="1"/>
</dbReference>
<feature type="region of interest" description="Disordered" evidence="6">
    <location>
        <begin position="570"/>
        <end position="762"/>
    </location>
</feature>
<evidence type="ECO:0000256" key="1">
    <source>
        <dbReference type="ARBA" id="ARBA00004370"/>
    </source>
</evidence>
<evidence type="ECO:0000256" key="6">
    <source>
        <dbReference type="SAM" id="MobiDB-lite"/>
    </source>
</evidence>
<feature type="compositionally biased region" description="Acidic residues" evidence="6">
    <location>
        <begin position="798"/>
        <end position="807"/>
    </location>
</feature>
<feature type="transmembrane region" description="Helical" evidence="7">
    <location>
        <begin position="76"/>
        <end position="95"/>
    </location>
</feature>
<feature type="compositionally biased region" description="Low complexity" evidence="6">
    <location>
        <begin position="880"/>
        <end position="901"/>
    </location>
</feature>
<evidence type="ECO:0000256" key="5">
    <source>
        <dbReference type="ARBA" id="ARBA00034769"/>
    </source>
</evidence>
<reference evidence="8 9" key="1">
    <citation type="submission" date="2015-12" db="EMBL/GenBank/DDBJ databases">
        <title>The genome of Folsomia candida.</title>
        <authorList>
            <person name="Faddeeva A."/>
            <person name="Derks M.F."/>
            <person name="Anvar Y."/>
            <person name="Smit S."/>
            <person name="Van Straalen N."/>
            <person name="Roelofs D."/>
        </authorList>
    </citation>
    <scope>NUCLEOTIDE SEQUENCE [LARGE SCALE GENOMIC DNA]</scope>
    <source>
        <strain evidence="8 9">VU population</strain>
        <tissue evidence="8">Whole body</tissue>
    </source>
</reference>
<organism evidence="8 9">
    <name type="scientific">Folsomia candida</name>
    <name type="common">Springtail</name>
    <dbReference type="NCBI Taxonomy" id="158441"/>
    <lineage>
        <taxon>Eukaryota</taxon>
        <taxon>Metazoa</taxon>
        <taxon>Ecdysozoa</taxon>
        <taxon>Arthropoda</taxon>
        <taxon>Hexapoda</taxon>
        <taxon>Collembola</taxon>
        <taxon>Entomobryomorpha</taxon>
        <taxon>Isotomoidea</taxon>
        <taxon>Isotomidae</taxon>
        <taxon>Proisotominae</taxon>
        <taxon>Folsomia</taxon>
    </lineage>
</organism>
<keyword evidence="2 7" id="KW-0812">Transmembrane</keyword>
<feature type="compositionally biased region" description="Low complexity" evidence="6">
    <location>
        <begin position="611"/>
        <end position="624"/>
    </location>
</feature>
<keyword evidence="3 7" id="KW-1133">Transmembrane helix</keyword>
<dbReference type="AlphaFoldDB" id="A0A226E794"/>
<feature type="compositionally biased region" description="Gly residues" evidence="6">
    <location>
        <begin position="840"/>
        <end position="851"/>
    </location>
</feature>
<protein>
    <submittedName>
        <fullName evidence="8">Bestrophin-3</fullName>
    </submittedName>
</protein>
<feature type="compositionally biased region" description="Low complexity" evidence="6">
    <location>
        <begin position="710"/>
        <end position="732"/>
    </location>
</feature>
<sequence length="1113" mass="123129">MTVSYTGDVANGSSFGCFWKILGRWRGSVYKLIWRELIAYLFLYFTINAMYRLGMTEDQRRIFERVKVYCSKQIESIPMSFVLGFYVTLIVKRWWDQYWILPMPDSLALYISASIHGQDERGRLLRRTIMRYAMMAYIICLQRISFRVKKRFPSLEHLVDAGLMTDNEKKIFDLMDNKTKVLKFWMPVVWASNLINRARAEGRIHSDQMVQTIVTELSDFRRKLGRVMVYDTVSVPLVYTQVVTLAVYTYFLAALIGRQWVNPPNPTLIYPGYELDLYFPIFLSLQFIFYIGWLKVAETLINPFGEDDDDFELNWLIDRHIKVSYMVVDEMHEEHPELLKDQYWEQVVPEDLPYNIASEHFRRHEPQGSTASLKVKASESVYADLTSVKRHSAIPDEVYADYESVTDSPLPDSRKNWIQRQWSRVGSLRSTSSSSSRNRQHSHGHGPLPTTVLPNSGHRPSLYERILSRRSSKDHRNSSRYLPNRLNTLSIAKEGNYTLMANPNSRPRVPTPDVTKENQVNFHQSHAPPMEKMPNRALYSNDSSVMTQTVTNPGYGSPSNRRTVTTTTTLPQNGTLSVQPQIPPPVPSSPRIAHMKYVTSSVPPPLPPSTPSISSPLTIPTPISQREMLPPPYDANLDESPSSSPINGGTMLSPIAENDGSPYSTSSTTRSCRSSNYPTTTSIFGLGRKPSPPPLDELPPIPQPTIPSMGVNSHGGRSGSSNNSSVKSDNSSTTGKTRRLGSSRRVIGGEEFPLDTKDLLTPSSVIDELESVLKETIFDGRVNNGFVPDLIEEGNAKEEDDDDEDELDSSRNYMTIAEVNESKAELEKKLQQSQLSNRDPGGGEGGVGDGPGSDIPPSLPLPRCPTFPGAAISNTNNIQSSSYHAASSSDPTSSDKPTTSSLGGKGGKIPTKSASSAALVPLHDAEVDDGYDEKGSYNDEEEFSSSTVVDIEVASPSHSLDDNSFSPNNSNSHDNNANISTNNNNTISHNTKQKRSNNSSNSSSSRSTSKSGSGSSSPDLLSSGSGATGTPKYRKKSASSSSSSQNDPTNSSPKGTNSPVPQNEMTISSHSPKRKRKGRKKGGTEEQDVVAPVLEPAQPQPPPVLSKDCEVFV</sequence>
<dbReference type="PANTHER" id="PTHR10736">
    <property type="entry name" value="BESTROPHIN"/>
    <property type="match status" value="1"/>
</dbReference>
<feature type="region of interest" description="Disordered" evidence="6">
    <location>
        <begin position="428"/>
        <end position="459"/>
    </location>
</feature>
<dbReference type="InterPro" id="IPR000615">
    <property type="entry name" value="Bestrophin"/>
</dbReference>
<keyword evidence="9" id="KW-1185">Reference proteome</keyword>
<evidence type="ECO:0000256" key="4">
    <source>
        <dbReference type="ARBA" id="ARBA00023136"/>
    </source>
</evidence>